<evidence type="ECO:0000313" key="12">
    <source>
        <dbReference type="EMBL" id="SIO11618.1"/>
    </source>
</evidence>
<reference evidence="13" key="1">
    <citation type="submission" date="2016-11" db="EMBL/GenBank/DDBJ databases">
        <authorList>
            <person name="Varghese N."/>
            <person name="Submissions S."/>
        </authorList>
    </citation>
    <scope>NUCLEOTIDE SEQUENCE [LARGE SCALE GENOMIC DNA]</scope>
    <source>
        <strain evidence="13">DSM 29440</strain>
    </source>
</reference>
<gene>
    <name evidence="12" type="ORF">SAMN05444002_2825</name>
</gene>
<keyword evidence="9 10" id="KW-0472">Membrane</keyword>
<dbReference type="EC" id="2.7.13.3" evidence="3"/>
<dbReference type="Proteomes" id="UP000184932">
    <property type="component" value="Unassembled WGS sequence"/>
</dbReference>
<dbReference type="GO" id="GO:0016020">
    <property type="term" value="C:membrane"/>
    <property type="evidence" value="ECO:0007669"/>
    <property type="project" value="UniProtKB-SubCell"/>
</dbReference>
<keyword evidence="8 10" id="KW-1133">Transmembrane helix</keyword>
<dbReference type="SMART" id="SM00387">
    <property type="entry name" value="HATPase_c"/>
    <property type="match status" value="1"/>
</dbReference>
<evidence type="ECO:0000256" key="9">
    <source>
        <dbReference type="ARBA" id="ARBA00023136"/>
    </source>
</evidence>
<evidence type="ECO:0000256" key="6">
    <source>
        <dbReference type="ARBA" id="ARBA00022692"/>
    </source>
</evidence>
<dbReference type="InterPro" id="IPR036097">
    <property type="entry name" value="HisK_dim/P_sf"/>
</dbReference>
<sequence length="464" mass="49174">MSAGSWSLRARLLLLILCPLLVVGSALGFWRFQSAQSTAQELFDRGLLATALAIARDVTISEGDALSPRTRDLISDAGGGEVFYHVTGPGGYYVTGYAYPPSVGVRPSGDDLHYLVAEYRGEPVRVLRLTETTTLGNLTGETIVTVWQRVADRQRFAHALAWRAAAVITALLATLVVVVWFGVNIGLRPLANLRAAIERRSPDDLSRIQRAVPVEVSGIVSTLNRLLGQVENDIKAHQAFISDAAHQLRNPASGILSLAETMPAVTDPSERAAHEQKLIAAARKSARLAERLLSLERLRYSTATAQEAFDLSDCAAAACGDIASQALARDIEFTFERCREPLPVIADQTLVAEAIGNLVDNALTHGGSGLRMVRVSTRTDGAVAEVEVEDDGAGLPAGADAVVFRRFSQLDGGKGSGLGLSIVQEVARAHGGEAALRSRTGGATFVLSFPLARPGSPAAPAQSG</sequence>
<dbReference type="PANTHER" id="PTHR45436">
    <property type="entry name" value="SENSOR HISTIDINE KINASE YKOH"/>
    <property type="match status" value="1"/>
</dbReference>
<evidence type="ECO:0000256" key="1">
    <source>
        <dbReference type="ARBA" id="ARBA00000085"/>
    </source>
</evidence>
<dbReference type="Pfam" id="PF08521">
    <property type="entry name" value="2CSK_N"/>
    <property type="match status" value="1"/>
</dbReference>
<dbReference type="GO" id="GO:0000155">
    <property type="term" value="F:phosphorelay sensor kinase activity"/>
    <property type="evidence" value="ECO:0007669"/>
    <property type="project" value="InterPro"/>
</dbReference>
<evidence type="ECO:0000259" key="11">
    <source>
        <dbReference type="PROSITE" id="PS50109"/>
    </source>
</evidence>
<dbReference type="CDD" id="cd00075">
    <property type="entry name" value="HATPase"/>
    <property type="match status" value="1"/>
</dbReference>
<dbReference type="EMBL" id="FSRL01000001">
    <property type="protein sequence ID" value="SIO11618.1"/>
    <property type="molecule type" value="Genomic_DNA"/>
</dbReference>
<dbReference type="InterPro" id="IPR036890">
    <property type="entry name" value="HATPase_C_sf"/>
</dbReference>
<dbReference type="InterPro" id="IPR003594">
    <property type="entry name" value="HATPase_dom"/>
</dbReference>
<keyword evidence="7 12" id="KW-0418">Kinase</keyword>
<dbReference type="InterPro" id="IPR005467">
    <property type="entry name" value="His_kinase_dom"/>
</dbReference>
<evidence type="ECO:0000256" key="5">
    <source>
        <dbReference type="ARBA" id="ARBA00022679"/>
    </source>
</evidence>
<dbReference type="InterPro" id="IPR003661">
    <property type="entry name" value="HisK_dim/P_dom"/>
</dbReference>
<comment type="subcellular location">
    <subcellularLocation>
        <location evidence="2">Membrane</location>
    </subcellularLocation>
</comment>
<evidence type="ECO:0000256" key="2">
    <source>
        <dbReference type="ARBA" id="ARBA00004370"/>
    </source>
</evidence>
<dbReference type="SUPFAM" id="SSF47384">
    <property type="entry name" value="Homodimeric domain of signal transducing histidine kinase"/>
    <property type="match status" value="1"/>
</dbReference>
<dbReference type="InterPro" id="IPR004358">
    <property type="entry name" value="Sig_transdc_His_kin-like_C"/>
</dbReference>
<evidence type="ECO:0000256" key="10">
    <source>
        <dbReference type="SAM" id="Phobius"/>
    </source>
</evidence>
<dbReference type="PRINTS" id="PR00344">
    <property type="entry name" value="BCTRLSENSOR"/>
</dbReference>
<dbReference type="CDD" id="cd00082">
    <property type="entry name" value="HisKA"/>
    <property type="match status" value="1"/>
</dbReference>
<dbReference type="SUPFAM" id="SSF55874">
    <property type="entry name" value="ATPase domain of HSP90 chaperone/DNA topoisomerase II/histidine kinase"/>
    <property type="match status" value="1"/>
</dbReference>
<protein>
    <recommendedName>
        <fullName evidence="3">histidine kinase</fullName>
        <ecNumber evidence="3">2.7.13.3</ecNumber>
    </recommendedName>
</protein>
<evidence type="ECO:0000256" key="7">
    <source>
        <dbReference type="ARBA" id="ARBA00022777"/>
    </source>
</evidence>
<keyword evidence="4" id="KW-0597">Phosphoprotein</keyword>
<organism evidence="12 13">
    <name type="scientific">Vannielia litorea</name>
    <dbReference type="NCBI Taxonomy" id="1217970"/>
    <lineage>
        <taxon>Bacteria</taxon>
        <taxon>Pseudomonadati</taxon>
        <taxon>Pseudomonadota</taxon>
        <taxon>Alphaproteobacteria</taxon>
        <taxon>Rhodobacterales</taxon>
        <taxon>Paracoccaceae</taxon>
        <taxon>Vannielia</taxon>
    </lineage>
</organism>
<proteinExistence type="predicted"/>
<dbReference type="PANTHER" id="PTHR45436:SF5">
    <property type="entry name" value="SENSOR HISTIDINE KINASE TRCS"/>
    <property type="match status" value="1"/>
</dbReference>
<dbReference type="Pfam" id="PF02518">
    <property type="entry name" value="HATPase_c"/>
    <property type="match status" value="1"/>
</dbReference>
<keyword evidence="13" id="KW-1185">Reference proteome</keyword>
<feature type="transmembrane region" description="Helical" evidence="10">
    <location>
        <begin position="160"/>
        <end position="183"/>
    </location>
</feature>
<accession>A0A1N6GVR8</accession>
<keyword evidence="6 10" id="KW-0812">Transmembrane</keyword>
<feature type="domain" description="Histidine kinase" evidence="11">
    <location>
        <begin position="243"/>
        <end position="453"/>
    </location>
</feature>
<name>A0A1N6GVR8_9RHOB</name>
<evidence type="ECO:0000256" key="4">
    <source>
        <dbReference type="ARBA" id="ARBA00022553"/>
    </source>
</evidence>
<dbReference type="OrthoDB" id="913606at2"/>
<evidence type="ECO:0000313" key="13">
    <source>
        <dbReference type="Proteomes" id="UP000184932"/>
    </source>
</evidence>
<dbReference type="STRING" id="1217970.SAMN05444002_2825"/>
<dbReference type="PROSITE" id="PS50109">
    <property type="entry name" value="HIS_KIN"/>
    <property type="match status" value="1"/>
</dbReference>
<keyword evidence="5" id="KW-0808">Transferase</keyword>
<dbReference type="Gene3D" id="3.30.565.10">
    <property type="entry name" value="Histidine kinase-like ATPase, C-terminal domain"/>
    <property type="match status" value="1"/>
</dbReference>
<evidence type="ECO:0000256" key="8">
    <source>
        <dbReference type="ARBA" id="ARBA00022989"/>
    </source>
</evidence>
<comment type="catalytic activity">
    <reaction evidence="1">
        <text>ATP + protein L-histidine = ADP + protein N-phospho-L-histidine.</text>
        <dbReference type="EC" id="2.7.13.3"/>
    </reaction>
</comment>
<dbReference type="AlphaFoldDB" id="A0A1N6GVR8"/>
<dbReference type="SMART" id="SM00388">
    <property type="entry name" value="HisKA"/>
    <property type="match status" value="1"/>
</dbReference>
<evidence type="ECO:0000256" key="3">
    <source>
        <dbReference type="ARBA" id="ARBA00012438"/>
    </source>
</evidence>
<dbReference type="InterPro" id="IPR013727">
    <property type="entry name" value="2CSK_N"/>
</dbReference>
<dbReference type="Gene3D" id="1.10.287.130">
    <property type="match status" value="1"/>
</dbReference>
<dbReference type="InterPro" id="IPR050428">
    <property type="entry name" value="TCS_sensor_his_kinase"/>
</dbReference>
<dbReference type="RefSeq" id="WP_074256797.1">
    <property type="nucleotide sequence ID" value="NZ_FSRL01000001.1"/>
</dbReference>